<sequence length="150" mass="17151">MPSELYKVVVNLPIYSIWNFVSVMDNWAPLVPGYIEHEIINEKESIWMFKSDFGLIKKKIQLKVDIISWTEPSKVTFNLTGINEKATGSGYFEVQKIDEKNTTMIGYLEITSEGAMAKMVNSQLKKNLVDMTKELTDAIVAKIEKLEKVK</sequence>
<keyword evidence="2" id="KW-1185">Reference proteome</keyword>
<dbReference type="EMBL" id="SSNT01000008">
    <property type="protein sequence ID" value="THF79704.1"/>
    <property type="molecule type" value="Genomic_DNA"/>
</dbReference>
<gene>
    <name evidence="1" type="ORF">E6W99_11870</name>
</gene>
<organism evidence="1 2">
    <name type="scientific">Metabacillus sediminilitoris</name>
    <dbReference type="NCBI Taxonomy" id="2567941"/>
    <lineage>
        <taxon>Bacteria</taxon>
        <taxon>Bacillati</taxon>
        <taxon>Bacillota</taxon>
        <taxon>Bacilli</taxon>
        <taxon>Bacillales</taxon>
        <taxon>Bacillaceae</taxon>
        <taxon>Metabacillus</taxon>
    </lineage>
</organism>
<dbReference type="Proteomes" id="UP000310334">
    <property type="component" value="Unassembled WGS sequence"/>
</dbReference>
<dbReference type="CDD" id="cd07812">
    <property type="entry name" value="SRPBCC"/>
    <property type="match status" value="1"/>
</dbReference>
<dbReference type="AlphaFoldDB" id="A0A4S4BX60"/>
<comment type="caution">
    <text evidence="1">The sequence shown here is derived from an EMBL/GenBank/DDBJ whole genome shotgun (WGS) entry which is preliminary data.</text>
</comment>
<dbReference type="OrthoDB" id="2374625at2"/>
<protein>
    <submittedName>
        <fullName evidence="1">SRPBCC family protein</fullName>
    </submittedName>
</protein>
<proteinExistence type="predicted"/>
<dbReference type="SUPFAM" id="SSF55961">
    <property type="entry name" value="Bet v1-like"/>
    <property type="match status" value="1"/>
</dbReference>
<dbReference type="RefSeq" id="WP_136354099.1">
    <property type="nucleotide sequence ID" value="NZ_CP046266.1"/>
</dbReference>
<evidence type="ECO:0000313" key="2">
    <source>
        <dbReference type="Proteomes" id="UP000310334"/>
    </source>
</evidence>
<reference evidence="1 2" key="1">
    <citation type="submission" date="2019-04" db="EMBL/GenBank/DDBJ databases">
        <title>Bacillus sediminilitoris sp. nov., isolated from a tidal flat sediment on the East China Sea.</title>
        <authorList>
            <person name="Wei Y."/>
            <person name="Mao H."/>
            <person name="Fang J."/>
        </authorList>
    </citation>
    <scope>NUCLEOTIDE SEQUENCE [LARGE SCALE GENOMIC DNA]</scope>
    <source>
        <strain evidence="1 2">DSL-17</strain>
    </source>
</reference>
<evidence type="ECO:0000313" key="1">
    <source>
        <dbReference type="EMBL" id="THF79704.1"/>
    </source>
</evidence>
<dbReference type="Gene3D" id="3.30.530.20">
    <property type="match status" value="1"/>
</dbReference>
<accession>A0A4S4BX60</accession>
<dbReference type="InterPro" id="IPR010419">
    <property type="entry name" value="CO_DH_gsu"/>
</dbReference>
<name>A0A4S4BX60_9BACI</name>
<dbReference type="Pfam" id="PF06240">
    <property type="entry name" value="COXG"/>
    <property type="match status" value="1"/>
</dbReference>
<dbReference type="InterPro" id="IPR023393">
    <property type="entry name" value="START-like_dom_sf"/>
</dbReference>